<keyword evidence="5 6" id="KW-0482">Metalloprotease</keyword>
<gene>
    <name evidence="9" type="ORF">M5X19_25115</name>
</gene>
<evidence type="ECO:0000256" key="5">
    <source>
        <dbReference type="ARBA" id="ARBA00023049"/>
    </source>
</evidence>
<keyword evidence="10" id="KW-1185">Reference proteome</keyword>
<organism evidence="9 10">
    <name type="scientific">Paenibacillus alginolyticus</name>
    <dbReference type="NCBI Taxonomy" id="59839"/>
    <lineage>
        <taxon>Bacteria</taxon>
        <taxon>Bacillati</taxon>
        <taxon>Bacillota</taxon>
        <taxon>Bacilli</taxon>
        <taxon>Bacillales</taxon>
        <taxon>Paenibacillaceae</taxon>
        <taxon>Paenibacillus</taxon>
    </lineage>
</organism>
<evidence type="ECO:0000256" key="1">
    <source>
        <dbReference type="ARBA" id="ARBA00022670"/>
    </source>
</evidence>
<evidence type="ECO:0000256" key="3">
    <source>
        <dbReference type="ARBA" id="ARBA00022801"/>
    </source>
</evidence>
<feature type="transmembrane region" description="Helical" evidence="7">
    <location>
        <begin position="267"/>
        <end position="285"/>
    </location>
</feature>
<dbReference type="EMBL" id="JAMDMX010000090">
    <property type="protein sequence ID" value="MCY9696153.1"/>
    <property type="molecule type" value="Genomic_DNA"/>
</dbReference>
<dbReference type="InterPro" id="IPR001915">
    <property type="entry name" value="Peptidase_M48"/>
</dbReference>
<feature type="transmembrane region" description="Helical" evidence="7">
    <location>
        <begin position="62"/>
        <end position="80"/>
    </location>
</feature>
<accession>A0ABT4GJE6</accession>
<keyword evidence="2" id="KW-0479">Metal-binding</keyword>
<dbReference type="Pfam" id="PF01435">
    <property type="entry name" value="Peptidase_M48"/>
    <property type="match status" value="1"/>
</dbReference>
<keyword evidence="4 6" id="KW-0862">Zinc</keyword>
<evidence type="ECO:0000313" key="10">
    <source>
        <dbReference type="Proteomes" id="UP001527099"/>
    </source>
</evidence>
<evidence type="ECO:0000256" key="2">
    <source>
        <dbReference type="ARBA" id="ARBA00022723"/>
    </source>
</evidence>
<evidence type="ECO:0000256" key="7">
    <source>
        <dbReference type="SAM" id="Phobius"/>
    </source>
</evidence>
<name>A0ABT4GJE6_9BACL</name>
<dbReference type="PANTHER" id="PTHR34978:SF3">
    <property type="entry name" value="SLR0241 PROTEIN"/>
    <property type="match status" value="1"/>
</dbReference>
<comment type="cofactor">
    <cofactor evidence="6">
        <name>Zn(2+)</name>
        <dbReference type="ChEBI" id="CHEBI:29105"/>
    </cofactor>
    <text evidence="6">Binds 1 zinc ion per subunit.</text>
</comment>
<keyword evidence="7" id="KW-1133">Transmembrane helix</keyword>
<feature type="transmembrane region" description="Helical" evidence="7">
    <location>
        <begin position="12"/>
        <end position="30"/>
    </location>
</feature>
<feature type="domain" description="Peptidase M48" evidence="8">
    <location>
        <begin position="101"/>
        <end position="191"/>
    </location>
</feature>
<protein>
    <submittedName>
        <fullName evidence="9">M56 family metallopeptidase</fullName>
    </submittedName>
</protein>
<dbReference type="PANTHER" id="PTHR34978">
    <property type="entry name" value="POSSIBLE SENSOR-TRANSDUCER PROTEIN BLAR"/>
    <property type="match status" value="1"/>
</dbReference>
<dbReference type="RefSeq" id="WP_268617311.1">
    <property type="nucleotide sequence ID" value="NZ_JAMDMX010000090.1"/>
</dbReference>
<evidence type="ECO:0000259" key="8">
    <source>
        <dbReference type="Pfam" id="PF01435"/>
    </source>
</evidence>
<proteinExistence type="inferred from homology"/>
<evidence type="ECO:0000313" key="9">
    <source>
        <dbReference type="EMBL" id="MCY9696153.1"/>
    </source>
</evidence>
<dbReference type="InterPro" id="IPR052173">
    <property type="entry name" value="Beta-lactam_resp_regulator"/>
</dbReference>
<reference evidence="9 10" key="1">
    <citation type="submission" date="2022-05" db="EMBL/GenBank/DDBJ databases">
        <title>Genome Sequencing of Bee-Associated Microbes.</title>
        <authorList>
            <person name="Dunlap C."/>
        </authorList>
    </citation>
    <scope>NUCLEOTIDE SEQUENCE [LARGE SCALE GENOMIC DNA]</scope>
    <source>
        <strain evidence="9 10">NRRL B-14421</strain>
    </source>
</reference>
<keyword evidence="7" id="KW-0812">Transmembrane</keyword>
<comment type="caution">
    <text evidence="9">The sequence shown here is derived from an EMBL/GenBank/DDBJ whole genome shotgun (WGS) entry which is preliminary data.</text>
</comment>
<keyword evidence="1 6" id="KW-0645">Protease</keyword>
<dbReference type="Proteomes" id="UP001527099">
    <property type="component" value="Unassembled WGS sequence"/>
</dbReference>
<comment type="similarity">
    <text evidence="6">Belongs to the peptidase M48 family.</text>
</comment>
<dbReference type="CDD" id="cd07326">
    <property type="entry name" value="M56_BlaR1_MecR1_like"/>
    <property type="match status" value="1"/>
</dbReference>
<sequence>MKTLNQANRTFAIYTIVVSALLFVLIWSLFHQIQDVSWIPNVMNMIVGIWLDFRYGHAVGESLLAIVSLFTIASLIILVSKDAYSQYKWNEFIKSQENKDLTELLNLKYAQIGFPIVVLHDMESYALTSGMITPKIIISTGLLSSLSDNELNAVLLHETYHSIHYHPMKKWLLRRLSHVMTYVPILKGLLSYYSIWIELLADRYAIEQMRNKTYIASAIVKMINQSQSRQRMLPITADFGKTAINYRLKQVLDLQEQPSIEYCSKKALWLSVAVGILFTSIVIFSCS</sequence>
<dbReference type="Gene3D" id="3.30.2010.10">
    <property type="entry name" value="Metalloproteases ('zincins'), catalytic domain"/>
    <property type="match status" value="1"/>
</dbReference>
<evidence type="ECO:0000256" key="4">
    <source>
        <dbReference type="ARBA" id="ARBA00022833"/>
    </source>
</evidence>
<evidence type="ECO:0000256" key="6">
    <source>
        <dbReference type="RuleBase" id="RU003983"/>
    </source>
</evidence>
<keyword evidence="7" id="KW-0472">Membrane</keyword>
<keyword evidence="3 6" id="KW-0378">Hydrolase</keyword>